<evidence type="ECO:0008006" key="3">
    <source>
        <dbReference type="Google" id="ProtNLM"/>
    </source>
</evidence>
<gene>
    <name evidence="1" type="ORF">H5V45_19605</name>
</gene>
<dbReference type="Pfam" id="PF03583">
    <property type="entry name" value="LIP"/>
    <property type="match status" value="1"/>
</dbReference>
<name>A0A7X0RLT3_9ACTN</name>
<dbReference type="Gene3D" id="3.40.50.1820">
    <property type="entry name" value="alpha/beta hydrolase"/>
    <property type="match status" value="1"/>
</dbReference>
<dbReference type="Gene3D" id="1.10.260.130">
    <property type="match status" value="1"/>
</dbReference>
<dbReference type="PANTHER" id="PTHR34853">
    <property type="match status" value="1"/>
</dbReference>
<accession>A0A7X0RLT3</accession>
<sequence>MNTVGIELHRRRRGPLAVLTLVVGVALGPALTTGVPSYAASAAGTTTSSPAAAPRAEGRWVSFRTTESDREPTAAHTAACREHLGPVLGQAVPIQLEADLFSFTTGRRDAVVRDETARRVGRGYLCTSGPDPADTADPGTNAGYAVVRLPGVGRVEALGGCELIPEPSQPGTAFFNCRLRLLPDPAHGVVGGFVTSNSVLNPAQVPGNATGSIWTAYVERTAWPTSRHRSPHVPGLVAGDVSGARVTFASTRGHPRPVTDASCTGTAERVRLTRVQSRLRTSLFPVRQRGHRAGVLRLCAPAGSIGTFETTGTVRVTGPLGDPVTLPVSGTCRTPSPHGSDVRACTLEVTPDPTAGVQGGFVTTIGPDRPASRVTGHRPVVTVALLPVAAGQQRARAPRRPGTLLSAHRLAAQSAPGVPLAGARAWRVRYLSRDLHGALVPVTGTVLVPDAAPATALVGFAAGTQGLADRCAVSHQLAAGTEYEIANIGALLARGYAVAVSDYPGLGTRPEHTYVVGEALGRSVLDSMRAARQLRRAHLGTDLPTAVTGYSEGGGAAGWVAQIAPAYAPDLALRAVAVGGVVADLPATFHYVDGGPVSFLTAYTLSGFIAEYPHRHLGRSLTPRGHRVLDDLRDTCIDEAAAHYPPLTRARELTRVPVLQISGLRHLLRHQSLGRTAPTMPVLLQHSPTDEVLPYAAATALATTWTDAGADVDFRPVAGDHVTAGFAADQVAYAWLAEHLAP</sequence>
<dbReference type="GO" id="GO:0016042">
    <property type="term" value="P:lipid catabolic process"/>
    <property type="evidence" value="ECO:0007669"/>
    <property type="project" value="InterPro"/>
</dbReference>
<comment type="caution">
    <text evidence="1">The sequence shown here is derived from an EMBL/GenBank/DDBJ whole genome shotgun (WGS) entry which is preliminary data.</text>
</comment>
<dbReference type="Proteomes" id="UP000523955">
    <property type="component" value="Unassembled WGS sequence"/>
</dbReference>
<dbReference type="InterPro" id="IPR029058">
    <property type="entry name" value="AB_hydrolase_fold"/>
</dbReference>
<dbReference type="SUPFAM" id="SSF53474">
    <property type="entry name" value="alpha/beta-Hydrolases"/>
    <property type="match status" value="1"/>
</dbReference>
<dbReference type="AlphaFoldDB" id="A0A7X0RLT3"/>
<dbReference type="InterPro" id="IPR005152">
    <property type="entry name" value="Lipase_secreted"/>
</dbReference>
<keyword evidence="2" id="KW-1185">Reference proteome</keyword>
<dbReference type="EMBL" id="JACKXE010000002">
    <property type="protein sequence ID" value="MBB6629540.1"/>
    <property type="molecule type" value="Genomic_DNA"/>
</dbReference>
<dbReference type="GO" id="GO:0004806">
    <property type="term" value="F:triacylglycerol lipase activity"/>
    <property type="evidence" value="ECO:0007669"/>
    <property type="project" value="InterPro"/>
</dbReference>
<dbReference type="PANTHER" id="PTHR34853:SF1">
    <property type="entry name" value="LIPASE 5"/>
    <property type="match status" value="1"/>
</dbReference>
<reference evidence="1 2" key="1">
    <citation type="submission" date="2020-08" db="EMBL/GenBank/DDBJ databases">
        <authorList>
            <person name="Seo M.-J."/>
        </authorList>
    </citation>
    <scope>NUCLEOTIDE SEQUENCE [LARGE SCALE GENOMIC DNA]</scope>
    <source>
        <strain evidence="1 2">KIGAM211</strain>
    </source>
</reference>
<protein>
    <recommendedName>
        <fullName evidence="3">Lipase</fullName>
    </recommendedName>
</protein>
<organism evidence="1 2">
    <name type="scientific">Nocardioides luti</name>
    <dbReference type="NCBI Taxonomy" id="2761101"/>
    <lineage>
        <taxon>Bacteria</taxon>
        <taxon>Bacillati</taxon>
        <taxon>Actinomycetota</taxon>
        <taxon>Actinomycetes</taxon>
        <taxon>Propionibacteriales</taxon>
        <taxon>Nocardioidaceae</taxon>
        <taxon>Nocardioides</taxon>
    </lineage>
</organism>
<dbReference type="RefSeq" id="WP_185254862.1">
    <property type="nucleotide sequence ID" value="NZ_JACKXE010000002.1"/>
</dbReference>
<evidence type="ECO:0000313" key="1">
    <source>
        <dbReference type="EMBL" id="MBB6629540.1"/>
    </source>
</evidence>
<evidence type="ECO:0000313" key="2">
    <source>
        <dbReference type="Proteomes" id="UP000523955"/>
    </source>
</evidence>
<proteinExistence type="predicted"/>